<sequence>MSAHCSALTSTQRLTNSREFVSVCMTQLSVESLITSATSRIGDNAFENAIREYQLEEQDDVGASESGGS</sequence>
<evidence type="ECO:0000313" key="2">
    <source>
        <dbReference type="Proteomes" id="UP000183567"/>
    </source>
</evidence>
<protein>
    <submittedName>
        <fullName evidence="1">Uncharacterized protein</fullName>
    </submittedName>
</protein>
<dbReference type="AlphaFoldDB" id="A0A1J8PG49"/>
<evidence type="ECO:0000313" key="1">
    <source>
        <dbReference type="EMBL" id="OJA07973.1"/>
    </source>
</evidence>
<organism evidence="1 2">
    <name type="scientific">Rhizopogon vesiculosus</name>
    <dbReference type="NCBI Taxonomy" id="180088"/>
    <lineage>
        <taxon>Eukaryota</taxon>
        <taxon>Fungi</taxon>
        <taxon>Dikarya</taxon>
        <taxon>Basidiomycota</taxon>
        <taxon>Agaricomycotina</taxon>
        <taxon>Agaricomycetes</taxon>
        <taxon>Agaricomycetidae</taxon>
        <taxon>Boletales</taxon>
        <taxon>Suillineae</taxon>
        <taxon>Rhizopogonaceae</taxon>
        <taxon>Rhizopogon</taxon>
    </lineage>
</organism>
<name>A0A1J8PG49_9AGAM</name>
<keyword evidence="2" id="KW-1185">Reference proteome</keyword>
<proteinExistence type="predicted"/>
<comment type="caution">
    <text evidence="1">The sequence shown here is derived from an EMBL/GenBank/DDBJ whole genome shotgun (WGS) entry which is preliminary data.</text>
</comment>
<dbReference type="Proteomes" id="UP000183567">
    <property type="component" value="Unassembled WGS sequence"/>
</dbReference>
<gene>
    <name evidence="1" type="ORF">AZE42_10663</name>
</gene>
<accession>A0A1J8PG49</accession>
<dbReference type="EMBL" id="LVVM01006479">
    <property type="protein sequence ID" value="OJA07973.1"/>
    <property type="molecule type" value="Genomic_DNA"/>
</dbReference>
<reference evidence="1 2" key="1">
    <citation type="submission" date="2016-03" db="EMBL/GenBank/DDBJ databases">
        <title>Comparative genomics of the ectomycorrhizal sister species Rhizopogon vinicolor and Rhizopogon vesiculosus (Basidiomycota: Boletales) reveals a divergence of the mating type B locus.</title>
        <authorList>
            <person name="Mujic A.B."/>
            <person name="Kuo A."/>
            <person name="Tritt A."/>
            <person name="Lipzen A."/>
            <person name="Chen C."/>
            <person name="Johnson J."/>
            <person name="Sharma A."/>
            <person name="Barry K."/>
            <person name="Grigoriev I.V."/>
            <person name="Spatafora J.W."/>
        </authorList>
    </citation>
    <scope>NUCLEOTIDE SEQUENCE [LARGE SCALE GENOMIC DNA]</scope>
    <source>
        <strain evidence="1 2">AM-OR11-056</strain>
    </source>
</reference>
<dbReference type="OrthoDB" id="2688408at2759"/>